<accession>A0A7S0REU6</accession>
<name>A0A7S0REU6_9CHLO</name>
<reference evidence="1" key="1">
    <citation type="submission" date="2021-01" db="EMBL/GenBank/DDBJ databases">
        <authorList>
            <person name="Corre E."/>
            <person name="Pelletier E."/>
            <person name="Niang G."/>
            <person name="Scheremetjew M."/>
            <person name="Finn R."/>
            <person name="Kale V."/>
            <person name="Holt S."/>
            <person name="Cochrane G."/>
            <person name="Meng A."/>
            <person name="Brown T."/>
            <person name="Cohen L."/>
        </authorList>
    </citation>
    <scope>NUCLEOTIDE SEQUENCE</scope>
    <source>
        <strain evidence="1">SAG 11-49</strain>
    </source>
</reference>
<proteinExistence type="predicted"/>
<dbReference type="EMBL" id="HBFB01011930">
    <property type="protein sequence ID" value="CAD8675170.1"/>
    <property type="molecule type" value="Transcribed_RNA"/>
</dbReference>
<dbReference type="AlphaFoldDB" id="A0A7S0REU6"/>
<protein>
    <submittedName>
        <fullName evidence="1">Uncharacterized protein</fullName>
    </submittedName>
</protein>
<evidence type="ECO:0000313" key="1">
    <source>
        <dbReference type="EMBL" id="CAD8675170.1"/>
    </source>
</evidence>
<gene>
    <name evidence="1" type="ORF">CLEI1391_LOCUS6753</name>
</gene>
<organism evidence="1">
    <name type="scientific">Chlamydomonas leiostraca</name>
    <dbReference type="NCBI Taxonomy" id="1034604"/>
    <lineage>
        <taxon>Eukaryota</taxon>
        <taxon>Viridiplantae</taxon>
        <taxon>Chlorophyta</taxon>
        <taxon>core chlorophytes</taxon>
        <taxon>Chlorophyceae</taxon>
        <taxon>CS clade</taxon>
        <taxon>Chlamydomonadales</taxon>
        <taxon>Chlamydomonadaceae</taxon>
        <taxon>Chlamydomonas</taxon>
    </lineage>
</organism>
<sequence length="199" mass="22439">MAGGVSKYYERNWTYEKGGNRFEDTVGRILSRGNDLKTTFKTQALTEAKKAIAFENEQTSKDAPQLKPEFMHQTDGQEKPGVDTRGFVWVAKDGTAVAPASTHSFSELPPPPTPRSLLPTEKQRAAAYMDATSRSMHLWRKVNPGCMECNTKLPDSAYTEHYAYNPADVQPPSKERHRMKSDFTAYADMQIRYMQGQGH</sequence>